<dbReference type="Gene3D" id="3.40.718.10">
    <property type="entry name" value="Isopropylmalate Dehydrogenase"/>
    <property type="match status" value="1"/>
</dbReference>
<dbReference type="NCBIfam" id="TIGR00182">
    <property type="entry name" value="plsX"/>
    <property type="match status" value="1"/>
</dbReference>
<organism evidence="11">
    <name type="scientific">hydrothermal vent metagenome</name>
    <dbReference type="NCBI Taxonomy" id="652676"/>
    <lineage>
        <taxon>unclassified sequences</taxon>
        <taxon>metagenomes</taxon>
        <taxon>ecological metagenomes</taxon>
    </lineage>
</organism>
<comment type="subcellular location">
    <subcellularLocation>
        <location evidence="2">Cytoplasm</location>
    </subcellularLocation>
</comment>
<reference evidence="11" key="1">
    <citation type="submission" date="2018-06" db="EMBL/GenBank/DDBJ databases">
        <authorList>
            <person name="Zhirakovskaya E."/>
        </authorList>
    </citation>
    <scope>NUCLEOTIDE SEQUENCE</scope>
</reference>
<dbReference type="EC" id="2.3.1.274" evidence="9"/>
<proteinExistence type="inferred from homology"/>
<dbReference type="Pfam" id="PF02504">
    <property type="entry name" value="FA_synthesis"/>
    <property type="match status" value="1"/>
</dbReference>
<evidence type="ECO:0000256" key="7">
    <source>
        <dbReference type="ARBA" id="ARBA00023209"/>
    </source>
</evidence>
<keyword evidence="6" id="KW-0443">Lipid metabolism</keyword>
<dbReference type="AlphaFoldDB" id="A0A3B0ZGR9"/>
<dbReference type="GO" id="GO:0008654">
    <property type="term" value="P:phospholipid biosynthetic process"/>
    <property type="evidence" value="ECO:0007669"/>
    <property type="project" value="UniProtKB-KW"/>
</dbReference>
<dbReference type="GO" id="GO:0006633">
    <property type="term" value="P:fatty acid biosynthetic process"/>
    <property type="evidence" value="ECO:0007669"/>
    <property type="project" value="InterPro"/>
</dbReference>
<name>A0A3B0ZGR9_9ZZZZ</name>
<gene>
    <name evidence="11" type="ORF">MNBD_GAMMA20-2183</name>
</gene>
<evidence type="ECO:0000256" key="4">
    <source>
        <dbReference type="ARBA" id="ARBA00022516"/>
    </source>
</evidence>
<dbReference type="PIRSF" id="PIRSF002465">
    <property type="entry name" value="Phsphlp_syn_PlsX"/>
    <property type="match status" value="1"/>
</dbReference>
<keyword evidence="7" id="KW-0594">Phospholipid biosynthesis</keyword>
<dbReference type="GO" id="GO:0005737">
    <property type="term" value="C:cytoplasm"/>
    <property type="evidence" value="ECO:0007669"/>
    <property type="project" value="UniProtKB-SubCell"/>
</dbReference>
<evidence type="ECO:0000256" key="9">
    <source>
        <dbReference type="ARBA" id="ARBA00024069"/>
    </source>
</evidence>
<dbReference type="GO" id="GO:0043811">
    <property type="term" value="F:phosphate:acyl-[acyl carrier protein] acyltransferase activity"/>
    <property type="evidence" value="ECO:0007669"/>
    <property type="project" value="UniProtKB-EC"/>
</dbReference>
<keyword evidence="8" id="KW-1208">Phospholipid metabolism</keyword>
<evidence type="ECO:0000313" key="11">
    <source>
        <dbReference type="EMBL" id="VAW92615.1"/>
    </source>
</evidence>
<evidence type="ECO:0000256" key="8">
    <source>
        <dbReference type="ARBA" id="ARBA00023264"/>
    </source>
</evidence>
<keyword evidence="3" id="KW-0963">Cytoplasm</keyword>
<protein>
    <recommendedName>
        <fullName evidence="9">phosphate acyltransferase</fullName>
        <ecNumber evidence="9">2.3.1.274</ecNumber>
    </recommendedName>
</protein>
<dbReference type="EMBL" id="UOFU01000002">
    <property type="protein sequence ID" value="VAW92615.1"/>
    <property type="molecule type" value="Genomic_DNA"/>
</dbReference>
<evidence type="ECO:0000256" key="3">
    <source>
        <dbReference type="ARBA" id="ARBA00022490"/>
    </source>
</evidence>
<comment type="catalytic activity">
    <reaction evidence="1">
        <text>a fatty acyl-[ACP] + phosphate = an acyl phosphate + holo-[ACP]</text>
        <dbReference type="Rhea" id="RHEA:42292"/>
        <dbReference type="Rhea" id="RHEA-COMP:9685"/>
        <dbReference type="Rhea" id="RHEA-COMP:14125"/>
        <dbReference type="ChEBI" id="CHEBI:43474"/>
        <dbReference type="ChEBI" id="CHEBI:59918"/>
        <dbReference type="ChEBI" id="CHEBI:64479"/>
        <dbReference type="ChEBI" id="CHEBI:138651"/>
        <dbReference type="EC" id="2.3.1.274"/>
    </reaction>
</comment>
<evidence type="ECO:0000256" key="2">
    <source>
        <dbReference type="ARBA" id="ARBA00004496"/>
    </source>
</evidence>
<keyword evidence="5 11" id="KW-0808">Transferase</keyword>
<dbReference type="HAMAP" id="MF_00019">
    <property type="entry name" value="PlsX"/>
    <property type="match status" value="1"/>
</dbReference>
<evidence type="ECO:0000256" key="1">
    <source>
        <dbReference type="ARBA" id="ARBA00001232"/>
    </source>
</evidence>
<keyword evidence="11" id="KW-0012">Acyltransferase</keyword>
<dbReference type="PANTHER" id="PTHR30100:SF1">
    <property type="entry name" value="PHOSPHATE ACYLTRANSFERASE"/>
    <property type="match status" value="1"/>
</dbReference>
<dbReference type="SUPFAM" id="SSF53659">
    <property type="entry name" value="Isocitrate/Isopropylmalate dehydrogenase-like"/>
    <property type="match status" value="1"/>
</dbReference>
<evidence type="ECO:0000256" key="10">
    <source>
        <dbReference type="ARBA" id="ARBA00046608"/>
    </source>
</evidence>
<accession>A0A3B0ZGR9</accession>
<sequence>MSKNVTIALDAMGGDVGPAVVVPAALQVLAEVSHLEIVLVGDEKVLVQELASHNTSTGPNLRLQHASQKVEMDDKPSLALRGKKDSSMRVAINLVKSGEAQACVSAGNTGALMATARFVLKMLPGIDRPAICSALPAINGPTHMLDLGANVDTSAENLLEFAVMGSVLTSAVENLESPTVGLLNIGEEEVKGNERVKEAARLLTGSSLNYVGFVEGDDIYKGSVDVVVCDGFVGNVALKTSEGVAKMISHAMKEEFGHNLLTRIAALVALPVLTSLRRRIDPRRYNGASLLGLQGIVVKSHGGADVLAFTYAIREAVKEVEKNIPQRISRHLEALLSERQTA</sequence>
<comment type="subunit">
    <text evidence="10">Homodimer. Probably interacts with PlsY.</text>
</comment>
<dbReference type="InterPro" id="IPR003664">
    <property type="entry name" value="FA_synthesis"/>
</dbReference>
<evidence type="ECO:0000256" key="6">
    <source>
        <dbReference type="ARBA" id="ARBA00023098"/>
    </source>
</evidence>
<keyword evidence="4" id="KW-0444">Lipid biosynthesis</keyword>
<evidence type="ECO:0000256" key="5">
    <source>
        <dbReference type="ARBA" id="ARBA00022679"/>
    </source>
</evidence>
<dbReference type="PANTHER" id="PTHR30100">
    <property type="entry name" value="FATTY ACID/PHOSPHOLIPID SYNTHESIS PROTEIN PLSX"/>
    <property type="match status" value="1"/>
</dbReference>
<dbReference type="InterPro" id="IPR012281">
    <property type="entry name" value="Phospholipid_synth_PlsX-like"/>
</dbReference>